<dbReference type="Pfam" id="PF01648">
    <property type="entry name" value="ACPS"/>
    <property type="match status" value="1"/>
</dbReference>
<dbReference type="Gene3D" id="3.90.470.20">
    <property type="entry name" value="4'-phosphopantetheinyl transferase domain"/>
    <property type="match status" value="2"/>
</dbReference>
<dbReference type="Proteomes" id="UP000215027">
    <property type="component" value="Chromosome I"/>
</dbReference>
<dbReference type="GO" id="GO:0008897">
    <property type="term" value="F:holo-[acyl-carrier-protein] synthase activity"/>
    <property type="evidence" value="ECO:0007669"/>
    <property type="project" value="InterPro"/>
</dbReference>
<dbReference type="KEGG" id="pbf:CFX0092_A3241"/>
<gene>
    <name evidence="3" type="ORF">CFX0092_A3241</name>
</gene>
<organism evidence="3 4">
    <name type="scientific">Candidatus Promineifilum breve</name>
    <dbReference type="NCBI Taxonomy" id="1806508"/>
    <lineage>
        <taxon>Bacteria</taxon>
        <taxon>Bacillati</taxon>
        <taxon>Chloroflexota</taxon>
        <taxon>Ardenticatenia</taxon>
        <taxon>Candidatus Promineifilales</taxon>
        <taxon>Candidatus Promineifilaceae</taxon>
        <taxon>Candidatus Promineifilum</taxon>
    </lineage>
</organism>
<evidence type="ECO:0000256" key="1">
    <source>
        <dbReference type="ARBA" id="ARBA00022679"/>
    </source>
</evidence>
<keyword evidence="1" id="KW-0808">Transferase</keyword>
<dbReference type="RefSeq" id="WP_095044367.1">
    <property type="nucleotide sequence ID" value="NZ_LN890655.1"/>
</dbReference>
<dbReference type="AlphaFoldDB" id="A0A160T6F2"/>
<proteinExistence type="predicted"/>
<evidence type="ECO:0000313" key="4">
    <source>
        <dbReference type="Proteomes" id="UP000215027"/>
    </source>
</evidence>
<dbReference type="SUPFAM" id="SSF56214">
    <property type="entry name" value="4'-phosphopantetheinyl transferase"/>
    <property type="match status" value="2"/>
</dbReference>
<sequence length="244" mass="26865">MSGEESRGVVATPSGPLYWLTLADDDNAGQDEAATAWLTADELTHWRGLHAAKRRGDWLLGRRAAKRLIAGVVEGKTGQPLSPNQIAVLPHADGWPIVTVPNGPPLTLSISHAQNRALCAVMVGDGRAMGADVEAIAERSPAFIEDYFTPLERQFLAVVPPEQRVALVNAIWSGKEAALKAIRRGLAEDTRLVSCLPHPALDESARWWLLRFVWHEERADRNLPRLTGRWRRHGDFVLTLAFPG</sequence>
<name>A0A160T6F2_9CHLR</name>
<accession>A0A160T6F2</accession>
<reference evidence="3" key="1">
    <citation type="submission" date="2016-01" db="EMBL/GenBank/DDBJ databases">
        <authorList>
            <person name="Mcilroy J.S."/>
            <person name="Karst M S."/>
            <person name="Albertsen M."/>
        </authorList>
    </citation>
    <scope>NUCLEOTIDE SEQUENCE</scope>
    <source>
        <strain evidence="3">Cfx-K</strain>
    </source>
</reference>
<dbReference type="InterPro" id="IPR008278">
    <property type="entry name" value="4-PPantetheinyl_Trfase_dom"/>
</dbReference>
<dbReference type="InterPro" id="IPR037143">
    <property type="entry name" value="4-PPantetheinyl_Trfase_dom_sf"/>
</dbReference>
<protein>
    <submittedName>
        <fullName evidence="3">Phosphopantetheinyl transferase-like protein</fullName>
    </submittedName>
</protein>
<evidence type="ECO:0000259" key="2">
    <source>
        <dbReference type="Pfam" id="PF01648"/>
    </source>
</evidence>
<keyword evidence="4" id="KW-1185">Reference proteome</keyword>
<dbReference type="GO" id="GO:0000287">
    <property type="term" value="F:magnesium ion binding"/>
    <property type="evidence" value="ECO:0007669"/>
    <property type="project" value="InterPro"/>
</dbReference>
<feature type="domain" description="4'-phosphopantetheinyl transferase" evidence="2">
    <location>
        <begin position="129"/>
        <end position="220"/>
    </location>
</feature>
<dbReference type="EMBL" id="LN890655">
    <property type="protein sequence ID" value="CUS05119.2"/>
    <property type="molecule type" value="Genomic_DNA"/>
</dbReference>
<evidence type="ECO:0000313" key="3">
    <source>
        <dbReference type="EMBL" id="CUS05119.2"/>
    </source>
</evidence>
<dbReference type="OrthoDB" id="3520099at2"/>